<reference evidence="12 14" key="1">
    <citation type="submission" date="2018-04" db="EMBL/GenBank/DDBJ databases">
        <title>Brenneria corticis sp.nov.</title>
        <authorList>
            <person name="Li Y."/>
        </authorList>
    </citation>
    <scope>NUCLEOTIDE SEQUENCE [LARGE SCALE GENOMIC DNA]</scope>
    <source>
        <strain evidence="12 14">LMG 2694</strain>
    </source>
</reference>
<evidence type="ECO:0000256" key="7">
    <source>
        <dbReference type="ARBA" id="ARBA00022927"/>
    </source>
</evidence>
<keyword evidence="15" id="KW-1185">Reference proteome</keyword>
<evidence type="ECO:0000259" key="11">
    <source>
        <dbReference type="PROSITE" id="PS52015"/>
    </source>
</evidence>
<evidence type="ECO:0000313" key="14">
    <source>
        <dbReference type="Proteomes" id="UP000295985"/>
    </source>
</evidence>
<keyword evidence="8" id="KW-1133">Transmembrane helix</keyword>
<dbReference type="InterPro" id="IPR051045">
    <property type="entry name" value="TonB-dependent_transducer"/>
</dbReference>
<evidence type="ECO:0000256" key="5">
    <source>
        <dbReference type="ARBA" id="ARBA00022519"/>
    </source>
</evidence>
<organism evidence="12 14">
    <name type="scientific">Brenneria nigrifluens DSM 30175 = ATCC 13028</name>
    <dbReference type="NCBI Taxonomy" id="1121120"/>
    <lineage>
        <taxon>Bacteria</taxon>
        <taxon>Pseudomonadati</taxon>
        <taxon>Pseudomonadota</taxon>
        <taxon>Gammaproteobacteria</taxon>
        <taxon>Enterobacterales</taxon>
        <taxon>Pectobacteriaceae</taxon>
        <taxon>Brenneria</taxon>
    </lineage>
</organism>
<evidence type="ECO:0000256" key="8">
    <source>
        <dbReference type="ARBA" id="ARBA00022989"/>
    </source>
</evidence>
<feature type="compositionally biased region" description="Polar residues" evidence="10">
    <location>
        <begin position="118"/>
        <end position="132"/>
    </location>
</feature>
<dbReference type="Proteomes" id="UP000295985">
    <property type="component" value="Unassembled WGS sequence"/>
</dbReference>
<dbReference type="EMBL" id="CP034036">
    <property type="protein sequence ID" value="QCR06980.1"/>
    <property type="molecule type" value="Genomic_DNA"/>
</dbReference>
<comment type="subcellular location">
    <subcellularLocation>
        <location evidence="1">Cell inner membrane</location>
        <topology evidence="1">Single-pass membrane protein</topology>
        <orientation evidence="1">Periplasmic side</orientation>
    </subcellularLocation>
</comment>
<dbReference type="AlphaFoldDB" id="A0A2U1UWM5"/>
<evidence type="ECO:0000313" key="15">
    <source>
        <dbReference type="Proteomes" id="UP000303847"/>
    </source>
</evidence>
<evidence type="ECO:0000313" key="12">
    <source>
        <dbReference type="EMBL" id="PWC26084.1"/>
    </source>
</evidence>
<reference evidence="13 15" key="2">
    <citation type="submission" date="2018-11" db="EMBL/GenBank/DDBJ databases">
        <title>Genome sequences of Brenneria nigrifluens and Brenneria rubrifaciens.</title>
        <authorList>
            <person name="Poret-Peterson A.T."/>
            <person name="McClean A.E."/>
            <person name="Kluepfel D.A."/>
        </authorList>
    </citation>
    <scope>NUCLEOTIDE SEQUENCE [LARGE SCALE GENOMIC DNA]</scope>
    <source>
        <strain evidence="13 15">ATCC 13028</strain>
    </source>
</reference>
<dbReference type="NCBIfam" id="TIGR01352">
    <property type="entry name" value="tonB_Cterm"/>
    <property type="match status" value="1"/>
</dbReference>
<keyword evidence="3" id="KW-0813">Transport</keyword>
<evidence type="ECO:0000256" key="6">
    <source>
        <dbReference type="ARBA" id="ARBA00022692"/>
    </source>
</evidence>
<accession>A0A2U1UWM5</accession>
<dbReference type="GO" id="GO:0031992">
    <property type="term" value="F:energy transducer activity"/>
    <property type="evidence" value="ECO:0007669"/>
    <property type="project" value="TreeGrafter"/>
</dbReference>
<dbReference type="Proteomes" id="UP000303847">
    <property type="component" value="Chromosome"/>
</dbReference>
<dbReference type="SUPFAM" id="SSF74653">
    <property type="entry name" value="TolA/TonB C-terminal domain"/>
    <property type="match status" value="1"/>
</dbReference>
<keyword evidence="9" id="KW-0472">Membrane</keyword>
<keyword evidence="4" id="KW-1003">Cell membrane</keyword>
<name>A0A2U1UWM5_9GAMM</name>
<feature type="compositionally biased region" description="Pro residues" evidence="10">
    <location>
        <begin position="98"/>
        <end position="107"/>
    </location>
</feature>
<protein>
    <submittedName>
        <fullName evidence="12">Energy transducer TonB</fullName>
    </submittedName>
</protein>
<dbReference type="Gene3D" id="3.30.1150.10">
    <property type="match status" value="1"/>
</dbReference>
<dbReference type="EMBL" id="QDKK01000001">
    <property type="protein sequence ID" value="PWC26084.1"/>
    <property type="molecule type" value="Genomic_DNA"/>
</dbReference>
<comment type="similarity">
    <text evidence="2">Belongs to the TonB family.</text>
</comment>
<dbReference type="InterPro" id="IPR037682">
    <property type="entry name" value="TonB_C"/>
</dbReference>
<evidence type="ECO:0000313" key="13">
    <source>
        <dbReference type="EMBL" id="QCR06980.1"/>
    </source>
</evidence>
<feature type="domain" description="TonB C-terminal" evidence="11">
    <location>
        <begin position="153"/>
        <end position="244"/>
    </location>
</feature>
<evidence type="ECO:0000256" key="2">
    <source>
        <dbReference type="ARBA" id="ARBA00006555"/>
    </source>
</evidence>
<dbReference type="GO" id="GO:0098797">
    <property type="term" value="C:plasma membrane protein complex"/>
    <property type="evidence" value="ECO:0007669"/>
    <property type="project" value="TreeGrafter"/>
</dbReference>
<evidence type="ECO:0000256" key="4">
    <source>
        <dbReference type="ARBA" id="ARBA00022475"/>
    </source>
</evidence>
<dbReference type="GO" id="GO:0015031">
    <property type="term" value="P:protein transport"/>
    <property type="evidence" value="ECO:0007669"/>
    <property type="project" value="UniProtKB-KW"/>
</dbReference>
<evidence type="ECO:0000256" key="3">
    <source>
        <dbReference type="ARBA" id="ARBA00022448"/>
    </source>
</evidence>
<dbReference type="InterPro" id="IPR006260">
    <property type="entry name" value="TonB/TolA_C"/>
</dbReference>
<evidence type="ECO:0000256" key="9">
    <source>
        <dbReference type="ARBA" id="ARBA00023136"/>
    </source>
</evidence>
<gene>
    <name evidence="12" type="ORF">DDT54_01825</name>
    <name evidence="13" type="ORF">EH206_15890</name>
</gene>
<keyword evidence="7" id="KW-0653">Protein transport</keyword>
<sequence length="244" mass="26248">MAVSFLAVVLLHAAALALLITRTTEYTPLSLVNPTESVTISATLVEEPEPEPIPEISSAPPVLTADRGEREIEAMTEKPQMSPKPPPPVKREVKKTPPKPPVKPWPVQPKTVAAPQPVAQTSHRSTSATPTNAAEPIPGGRGNMMQNNPGALPKHVASVGCAVPQPEYPRRARRLQQQGEALIRLVIGPEGRLLKHEIARSSGYEALDQAAMAAVAQTRCSPYRENGQAISVMTLQPVNFKLSR</sequence>
<evidence type="ECO:0000256" key="10">
    <source>
        <dbReference type="SAM" id="MobiDB-lite"/>
    </source>
</evidence>
<keyword evidence="5" id="KW-0997">Cell inner membrane</keyword>
<proteinExistence type="inferred from homology"/>
<dbReference type="PANTHER" id="PTHR33446">
    <property type="entry name" value="PROTEIN TONB-RELATED"/>
    <property type="match status" value="1"/>
</dbReference>
<keyword evidence="6" id="KW-0812">Transmembrane</keyword>
<dbReference type="GO" id="GO:0055085">
    <property type="term" value="P:transmembrane transport"/>
    <property type="evidence" value="ECO:0007669"/>
    <property type="project" value="InterPro"/>
</dbReference>
<dbReference type="Pfam" id="PF03544">
    <property type="entry name" value="TonB_C"/>
    <property type="match status" value="1"/>
</dbReference>
<dbReference type="OrthoDB" id="9115347at2"/>
<dbReference type="PANTHER" id="PTHR33446:SF2">
    <property type="entry name" value="PROTEIN TONB"/>
    <property type="match status" value="1"/>
</dbReference>
<feature type="region of interest" description="Disordered" evidence="10">
    <location>
        <begin position="74"/>
        <end position="138"/>
    </location>
</feature>
<evidence type="ECO:0000256" key="1">
    <source>
        <dbReference type="ARBA" id="ARBA00004383"/>
    </source>
</evidence>
<dbReference type="PROSITE" id="PS52015">
    <property type="entry name" value="TONB_CTD"/>
    <property type="match status" value="1"/>
</dbReference>